<dbReference type="AlphaFoldDB" id="A0A9P5N1L7"/>
<reference evidence="2" key="1">
    <citation type="submission" date="2019-10" db="EMBL/GenBank/DDBJ databases">
        <authorList>
            <consortium name="DOE Joint Genome Institute"/>
            <person name="Kuo A."/>
            <person name="Miyauchi S."/>
            <person name="Kiss E."/>
            <person name="Drula E."/>
            <person name="Kohler A."/>
            <person name="Sanchez-Garcia M."/>
            <person name="Andreopoulos B."/>
            <person name="Barry K.W."/>
            <person name="Bonito G."/>
            <person name="Buee M."/>
            <person name="Carver A."/>
            <person name="Chen C."/>
            <person name="Cichocki N."/>
            <person name="Clum A."/>
            <person name="Culley D."/>
            <person name="Crous P.W."/>
            <person name="Fauchery L."/>
            <person name="Girlanda M."/>
            <person name="Hayes R."/>
            <person name="Keri Z."/>
            <person name="LaButti K."/>
            <person name="Lipzen A."/>
            <person name="Lombard V."/>
            <person name="Magnuson J."/>
            <person name="Maillard F."/>
            <person name="Morin E."/>
            <person name="Murat C."/>
            <person name="Nolan M."/>
            <person name="Ohm R."/>
            <person name="Pangilinan J."/>
            <person name="Pereira M."/>
            <person name="Perotto S."/>
            <person name="Peter M."/>
            <person name="Riley R."/>
            <person name="Sitrit Y."/>
            <person name="Stielow B."/>
            <person name="Szollosi G."/>
            <person name="Zifcakova L."/>
            <person name="Stursova M."/>
            <person name="Spatafora J.W."/>
            <person name="Tedersoo L."/>
            <person name="Vaario L.-M."/>
            <person name="Yamada A."/>
            <person name="Yan M."/>
            <person name="Wang P."/>
            <person name="Xu J."/>
            <person name="Bruns T."/>
            <person name="Baldrian P."/>
            <person name="Vilgalys R."/>
            <person name="Henrissat B."/>
            <person name="Grigoriev I.V."/>
            <person name="Hibbett D."/>
            <person name="Nagy L.G."/>
            <person name="Martin F.M."/>
        </authorList>
    </citation>
    <scope>NUCLEOTIDE SEQUENCE</scope>
    <source>
        <strain evidence="2">Prilba</strain>
    </source>
</reference>
<gene>
    <name evidence="2" type="ORF">DFH94DRAFT_725549</name>
</gene>
<sequence length="150" mass="17309">MLSSITESTDPDMMLLLDEQDLLLDTYIKQVPLDDNVSQPQPCGTGEQVINQSAGGHDKGLSTLRSDSSTQHTCVLCLVLVLVLMLVLWLMRRRRNRMEKKRLRARSQIVRWHWQGVEVIRYTNRLRVRTVDSLVDRLAAPCVHSTRDWI</sequence>
<evidence type="ECO:0000313" key="2">
    <source>
        <dbReference type="EMBL" id="KAF8483944.1"/>
    </source>
</evidence>
<organism evidence="2 3">
    <name type="scientific">Russula ochroleuca</name>
    <dbReference type="NCBI Taxonomy" id="152965"/>
    <lineage>
        <taxon>Eukaryota</taxon>
        <taxon>Fungi</taxon>
        <taxon>Dikarya</taxon>
        <taxon>Basidiomycota</taxon>
        <taxon>Agaricomycotina</taxon>
        <taxon>Agaricomycetes</taxon>
        <taxon>Russulales</taxon>
        <taxon>Russulaceae</taxon>
        <taxon>Russula</taxon>
    </lineage>
</organism>
<dbReference type="EMBL" id="WHVB01000004">
    <property type="protein sequence ID" value="KAF8483944.1"/>
    <property type="molecule type" value="Genomic_DNA"/>
</dbReference>
<reference evidence="2" key="2">
    <citation type="journal article" date="2020" name="Nat. Commun.">
        <title>Large-scale genome sequencing of mycorrhizal fungi provides insights into the early evolution of symbiotic traits.</title>
        <authorList>
            <person name="Miyauchi S."/>
            <person name="Kiss E."/>
            <person name="Kuo A."/>
            <person name="Drula E."/>
            <person name="Kohler A."/>
            <person name="Sanchez-Garcia M."/>
            <person name="Morin E."/>
            <person name="Andreopoulos B."/>
            <person name="Barry K.W."/>
            <person name="Bonito G."/>
            <person name="Buee M."/>
            <person name="Carver A."/>
            <person name="Chen C."/>
            <person name="Cichocki N."/>
            <person name="Clum A."/>
            <person name="Culley D."/>
            <person name="Crous P.W."/>
            <person name="Fauchery L."/>
            <person name="Girlanda M."/>
            <person name="Hayes R.D."/>
            <person name="Keri Z."/>
            <person name="LaButti K."/>
            <person name="Lipzen A."/>
            <person name="Lombard V."/>
            <person name="Magnuson J."/>
            <person name="Maillard F."/>
            <person name="Murat C."/>
            <person name="Nolan M."/>
            <person name="Ohm R.A."/>
            <person name="Pangilinan J."/>
            <person name="Pereira M.F."/>
            <person name="Perotto S."/>
            <person name="Peter M."/>
            <person name="Pfister S."/>
            <person name="Riley R."/>
            <person name="Sitrit Y."/>
            <person name="Stielow J.B."/>
            <person name="Szollosi G."/>
            <person name="Zifcakova L."/>
            <person name="Stursova M."/>
            <person name="Spatafora J.W."/>
            <person name="Tedersoo L."/>
            <person name="Vaario L.M."/>
            <person name="Yamada A."/>
            <person name="Yan M."/>
            <person name="Wang P."/>
            <person name="Xu J."/>
            <person name="Bruns T."/>
            <person name="Baldrian P."/>
            <person name="Vilgalys R."/>
            <person name="Dunand C."/>
            <person name="Henrissat B."/>
            <person name="Grigoriev I.V."/>
            <person name="Hibbett D."/>
            <person name="Nagy L.G."/>
            <person name="Martin F.M."/>
        </authorList>
    </citation>
    <scope>NUCLEOTIDE SEQUENCE</scope>
    <source>
        <strain evidence="2">Prilba</strain>
    </source>
</reference>
<dbReference type="Proteomes" id="UP000759537">
    <property type="component" value="Unassembled WGS sequence"/>
</dbReference>
<accession>A0A9P5N1L7</accession>
<proteinExistence type="predicted"/>
<keyword evidence="3" id="KW-1185">Reference proteome</keyword>
<keyword evidence="1" id="KW-0812">Transmembrane</keyword>
<comment type="caution">
    <text evidence="2">The sequence shown here is derived from an EMBL/GenBank/DDBJ whole genome shotgun (WGS) entry which is preliminary data.</text>
</comment>
<evidence type="ECO:0000256" key="1">
    <source>
        <dbReference type="SAM" id="Phobius"/>
    </source>
</evidence>
<keyword evidence="1" id="KW-0472">Membrane</keyword>
<name>A0A9P5N1L7_9AGAM</name>
<feature type="transmembrane region" description="Helical" evidence="1">
    <location>
        <begin position="70"/>
        <end position="91"/>
    </location>
</feature>
<evidence type="ECO:0000313" key="3">
    <source>
        <dbReference type="Proteomes" id="UP000759537"/>
    </source>
</evidence>
<protein>
    <submittedName>
        <fullName evidence="2">Uncharacterized protein</fullName>
    </submittedName>
</protein>
<keyword evidence="1" id="KW-1133">Transmembrane helix</keyword>